<dbReference type="PROSITE" id="PS50931">
    <property type="entry name" value="HTH_LYSR"/>
    <property type="match status" value="1"/>
</dbReference>
<evidence type="ECO:0000313" key="6">
    <source>
        <dbReference type="EMBL" id="HIZ23532.1"/>
    </source>
</evidence>
<feature type="domain" description="HTH lysR-type" evidence="5">
    <location>
        <begin position="1"/>
        <end position="58"/>
    </location>
</feature>
<dbReference type="SUPFAM" id="SSF46785">
    <property type="entry name" value="Winged helix' DNA-binding domain"/>
    <property type="match status" value="1"/>
</dbReference>
<evidence type="ECO:0000256" key="3">
    <source>
        <dbReference type="ARBA" id="ARBA00023125"/>
    </source>
</evidence>
<dbReference type="InterPro" id="IPR036388">
    <property type="entry name" value="WH-like_DNA-bd_sf"/>
</dbReference>
<comment type="caution">
    <text evidence="6">The sequence shown here is derived from an EMBL/GenBank/DDBJ whole genome shotgun (WGS) entry which is preliminary data.</text>
</comment>
<organism evidence="6 7">
    <name type="scientific">Candidatus Blautia faecigallinarum</name>
    <dbReference type="NCBI Taxonomy" id="2838488"/>
    <lineage>
        <taxon>Bacteria</taxon>
        <taxon>Bacillati</taxon>
        <taxon>Bacillota</taxon>
        <taxon>Clostridia</taxon>
        <taxon>Lachnospirales</taxon>
        <taxon>Lachnospiraceae</taxon>
        <taxon>Blautia</taxon>
    </lineage>
</organism>
<dbReference type="InterPro" id="IPR005119">
    <property type="entry name" value="LysR_subst-bd"/>
</dbReference>
<dbReference type="GO" id="GO:0003700">
    <property type="term" value="F:DNA-binding transcription factor activity"/>
    <property type="evidence" value="ECO:0007669"/>
    <property type="project" value="InterPro"/>
</dbReference>
<keyword evidence="2" id="KW-0805">Transcription regulation</keyword>
<dbReference type="Proteomes" id="UP000824041">
    <property type="component" value="Unassembled WGS sequence"/>
</dbReference>
<keyword evidence="3" id="KW-0238">DNA-binding</keyword>
<gene>
    <name evidence="6" type="ORF">IAA21_12185</name>
</gene>
<dbReference type="Gene3D" id="3.40.190.290">
    <property type="match status" value="1"/>
</dbReference>
<dbReference type="GO" id="GO:0000976">
    <property type="term" value="F:transcription cis-regulatory region binding"/>
    <property type="evidence" value="ECO:0007669"/>
    <property type="project" value="TreeGrafter"/>
</dbReference>
<evidence type="ECO:0000256" key="1">
    <source>
        <dbReference type="ARBA" id="ARBA00009437"/>
    </source>
</evidence>
<dbReference type="FunFam" id="1.10.10.10:FF:000001">
    <property type="entry name" value="LysR family transcriptional regulator"/>
    <property type="match status" value="1"/>
</dbReference>
<sequence length="306" mass="34667">MTIRHLKIFLQVADTGKMSAAAKNLYMTQPSVSQAIRELEEHYHTLLFERLSNKLFITETGKQLYTQAKMAVAQFDLLEEKMNSENHRERFRIGATISVGGSILSHIVHDLSAALPEIEVYCFVGNTQEVENRLLNAQLDAGIVEGFIKSPELVTKPLVKDPLVLACSKTHPLARKDVIHTRDLNGQRFVIREEGSGTRELLERFLASQNIEVKTAFEAHTPDSIKNAVRFNDCLTLISSRLLAEELSCGEFIAYSHEKAQWDRYFRLVHHKNKKTGSPFQILENLLASYDEKASPLDLIHGRLLV</sequence>
<dbReference type="PANTHER" id="PTHR30126">
    <property type="entry name" value="HTH-TYPE TRANSCRIPTIONAL REGULATOR"/>
    <property type="match status" value="1"/>
</dbReference>
<keyword evidence="4" id="KW-0804">Transcription</keyword>
<protein>
    <submittedName>
        <fullName evidence="6">LysR family transcriptional regulator</fullName>
    </submittedName>
</protein>
<evidence type="ECO:0000313" key="7">
    <source>
        <dbReference type="Proteomes" id="UP000824041"/>
    </source>
</evidence>
<dbReference type="PANTHER" id="PTHR30126:SF40">
    <property type="entry name" value="HTH-TYPE TRANSCRIPTIONAL REGULATOR GLTR"/>
    <property type="match status" value="1"/>
</dbReference>
<dbReference type="Gene3D" id="1.10.10.10">
    <property type="entry name" value="Winged helix-like DNA-binding domain superfamily/Winged helix DNA-binding domain"/>
    <property type="match status" value="1"/>
</dbReference>
<evidence type="ECO:0000256" key="2">
    <source>
        <dbReference type="ARBA" id="ARBA00023015"/>
    </source>
</evidence>
<reference evidence="6" key="2">
    <citation type="submission" date="2021-04" db="EMBL/GenBank/DDBJ databases">
        <authorList>
            <person name="Gilroy R."/>
        </authorList>
    </citation>
    <scope>NUCLEOTIDE SEQUENCE</scope>
    <source>
        <strain evidence="6">14324</strain>
    </source>
</reference>
<dbReference type="InterPro" id="IPR000847">
    <property type="entry name" value="LysR_HTH_N"/>
</dbReference>
<dbReference type="PRINTS" id="PR00039">
    <property type="entry name" value="HTHLYSR"/>
</dbReference>
<comment type="similarity">
    <text evidence="1">Belongs to the LysR transcriptional regulatory family.</text>
</comment>
<dbReference type="InterPro" id="IPR036390">
    <property type="entry name" value="WH_DNA-bd_sf"/>
</dbReference>
<dbReference type="EMBL" id="DXBU01000159">
    <property type="protein sequence ID" value="HIZ23532.1"/>
    <property type="molecule type" value="Genomic_DNA"/>
</dbReference>
<accession>A0A9D2DUL1</accession>
<evidence type="ECO:0000259" key="5">
    <source>
        <dbReference type="PROSITE" id="PS50931"/>
    </source>
</evidence>
<reference evidence="6" key="1">
    <citation type="journal article" date="2021" name="PeerJ">
        <title>Extensive microbial diversity within the chicken gut microbiome revealed by metagenomics and culture.</title>
        <authorList>
            <person name="Gilroy R."/>
            <person name="Ravi A."/>
            <person name="Getino M."/>
            <person name="Pursley I."/>
            <person name="Horton D.L."/>
            <person name="Alikhan N.F."/>
            <person name="Baker D."/>
            <person name="Gharbi K."/>
            <person name="Hall N."/>
            <person name="Watson M."/>
            <person name="Adriaenssens E.M."/>
            <person name="Foster-Nyarko E."/>
            <person name="Jarju S."/>
            <person name="Secka A."/>
            <person name="Antonio M."/>
            <person name="Oren A."/>
            <person name="Chaudhuri R.R."/>
            <person name="La Ragione R."/>
            <person name="Hildebrand F."/>
            <person name="Pallen M.J."/>
        </authorList>
    </citation>
    <scope>NUCLEOTIDE SEQUENCE</scope>
    <source>
        <strain evidence="6">14324</strain>
    </source>
</reference>
<evidence type="ECO:0000256" key="4">
    <source>
        <dbReference type="ARBA" id="ARBA00023163"/>
    </source>
</evidence>
<dbReference type="AlphaFoldDB" id="A0A9D2DUL1"/>
<name>A0A9D2DUL1_9FIRM</name>
<dbReference type="SUPFAM" id="SSF53850">
    <property type="entry name" value="Periplasmic binding protein-like II"/>
    <property type="match status" value="1"/>
</dbReference>
<proteinExistence type="inferred from homology"/>
<dbReference type="Pfam" id="PF03466">
    <property type="entry name" value="LysR_substrate"/>
    <property type="match status" value="1"/>
</dbReference>
<dbReference type="Pfam" id="PF00126">
    <property type="entry name" value="HTH_1"/>
    <property type="match status" value="1"/>
</dbReference>